<evidence type="ECO:0000313" key="2">
    <source>
        <dbReference type="Proteomes" id="UP000499080"/>
    </source>
</evidence>
<proteinExistence type="predicted"/>
<dbReference type="EMBL" id="BGPR01048606">
    <property type="protein sequence ID" value="GBO25618.1"/>
    <property type="molecule type" value="Genomic_DNA"/>
</dbReference>
<accession>A0A4Y2VMG4</accession>
<sequence length="162" mass="18178">MTERFYNRQTLRFLNSREELFSSFSFAVTSGFIVSAQRSALRNVCLCLMSHDGRNMGKDTPRLSLMIGKIPRACGHRCAIGNDLLFAARVDIDVYDASGNIVHIAGKSDFLMLREKRQYKHRNGDYCVTSILSDASKIGTVLVGEDGLRLNSHQKLNFNVKA</sequence>
<keyword evidence="2" id="KW-1185">Reference proteome</keyword>
<evidence type="ECO:0000313" key="1">
    <source>
        <dbReference type="EMBL" id="GBO25618.1"/>
    </source>
</evidence>
<organism evidence="1 2">
    <name type="scientific">Araneus ventricosus</name>
    <name type="common">Orbweaver spider</name>
    <name type="synonym">Epeira ventricosa</name>
    <dbReference type="NCBI Taxonomy" id="182803"/>
    <lineage>
        <taxon>Eukaryota</taxon>
        <taxon>Metazoa</taxon>
        <taxon>Ecdysozoa</taxon>
        <taxon>Arthropoda</taxon>
        <taxon>Chelicerata</taxon>
        <taxon>Arachnida</taxon>
        <taxon>Araneae</taxon>
        <taxon>Araneomorphae</taxon>
        <taxon>Entelegynae</taxon>
        <taxon>Araneoidea</taxon>
        <taxon>Araneidae</taxon>
        <taxon>Araneus</taxon>
    </lineage>
</organism>
<name>A0A4Y2VMG4_ARAVE</name>
<reference evidence="1 2" key="1">
    <citation type="journal article" date="2019" name="Sci. Rep.">
        <title>Orb-weaving spider Araneus ventricosus genome elucidates the spidroin gene catalogue.</title>
        <authorList>
            <person name="Kono N."/>
            <person name="Nakamura H."/>
            <person name="Ohtoshi R."/>
            <person name="Moran D.A.P."/>
            <person name="Shinohara A."/>
            <person name="Yoshida Y."/>
            <person name="Fujiwara M."/>
            <person name="Mori M."/>
            <person name="Tomita M."/>
            <person name="Arakawa K."/>
        </authorList>
    </citation>
    <scope>NUCLEOTIDE SEQUENCE [LARGE SCALE GENOMIC DNA]</scope>
</reference>
<protein>
    <submittedName>
        <fullName evidence="1">Uncharacterized protein</fullName>
    </submittedName>
</protein>
<comment type="caution">
    <text evidence="1">The sequence shown here is derived from an EMBL/GenBank/DDBJ whole genome shotgun (WGS) entry which is preliminary data.</text>
</comment>
<gene>
    <name evidence="1" type="ORF">AVEN_206053_1</name>
</gene>
<dbReference type="Proteomes" id="UP000499080">
    <property type="component" value="Unassembled WGS sequence"/>
</dbReference>
<dbReference type="AlphaFoldDB" id="A0A4Y2VMG4"/>